<dbReference type="InterPro" id="IPR036680">
    <property type="entry name" value="SPOR-like_sf"/>
</dbReference>
<gene>
    <name evidence="4" type="ORF">JYK14_23395</name>
</gene>
<sequence>MTAEPLLPQRRLLRLPLLLALSTGVAGWFGASLALRRAPPAPSPTCLVRAQAECPPLEARLRSPDAMTTLEAALGQRPAPRAEAGVFLAGLLAGTPSALAMPAAAAPGLAPPPASTGAAPGSDPAAARPGVTLPGGYALDLGYFLVPEQAEAFAARLAQRGLPVQMLPVPDASGGIWTHIRTPPFAGSAEALEGADRIEREFGLAAALVPPAVVGGRP</sequence>
<evidence type="ECO:0000256" key="1">
    <source>
        <dbReference type="SAM" id="MobiDB-lite"/>
    </source>
</evidence>
<comment type="caution">
    <text evidence="4">The sequence shown here is derived from an EMBL/GenBank/DDBJ whole genome shotgun (WGS) entry which is preliminary data.</text>
</comment>
<evidence type="ECO:0000313" key="5">
    <source>
        <dbReference type="Proteomes" id="UP001523392"/>
    </source>
</evidence>
<name>A0ABT1DAW3_9PROT</name>
<dbReference type="Proteomes" id="UP001523392">
    <property type="component" value="Unassembled WGS sequence"/>
</dbReference>
<dbReference type="EMBL" id="JAFIRR010000168">
    <property type="protein sequence ID" value="MCO6419081.1"/>
    <property type="molecule type" value="Genomic_DNA"/>
</dbReference>
<keyword evidence="2" id="KW-0472">Membrane</keyword>
<feature type="compositionally biased region" description="Low complexity" evidence="1">
    <location>
        <begin position="115"/>
        <end position="127"/>
    </location>
</feature>
<accession>A0ABT1DAW3</accession>
<keyword evidence="2" id="KW-1133">Transmembrane helix</keyword>
<evidence type="ECO:0000313" key="4">
    <source>
        <dbReference type="EMBL" id="MCO6419081.1"/>
    </source>
</evidence>
<feature type="domain" description="SPOR" evidence="3">
    <location>
        <begin position="131"/>
        <end position="211"/>
    </location>
</feature>
<keyword evidence="5" id="KW-1185">Reference proteome</keyword>
<dbReference type="Pfam" id="PF05036">
    <property type="entry name" value="SPOR"/>
    <property type="match status" value="1"/>
</dbReference>
<feature type="region of interest" description="Disordered" evidence="1">
    <location>
        <begin position="104"/>
        <end position="127"/>
    </location>
</feature>
<dbReference type="SUPFAM" id="SSF110997">
    <property type="entry name" value="Sporulation related repeat"/>
    <property type="match status" value="1"/>
</dbReference>
<dbReference type="InterPro" id="IPR007730">
    <property type="entry name" value="SPOR-like_dom"/>
</dbReference>
<feature type="transmembrane region" description="Helical" evidence="2">
    <location>
        <begin position="12"/>
        <end position="35"/>
    </location>
</feature>
<dbReference type="Gene3D" id="3.30.70.1070">
    <property type="entry name" value="Sporulation related repeat"/>
    <property type="match status" value="1"/>
</dbReference>
<organism evidence="4 5">
    <name type="scientific">Siccirubricoccus soli</name>
    <dbReference type="NCBI Taxonomy" id="2899147"/>
    <lineage>
        <taxon>Bacteria</taxon>
        <taxon>Pseudomonadati</taxon>
        <taxon>Pseudomonadota</taxon>
        <taxon>Alphaproteobacteria</taxon>
        <taxon>Acetobacterales</taxon>
        <taxon>Roseomonadaceae</taxon>
        <taxon>Siccirubricoccus</taxon>
    </lineage>
</organism>
<evidence type="ECO:0000256" key="2">
    <source>
        <dbReference type="SAM" id="Phobius"/>
    </source>
</evidence>
<protein>
    <submittedName>
        <fullName evidence="4">SPOR domain-containing protein</fullName>
    </submittedName>
</protein>
<dbReference type="RefSeq" id="WP_252955702.1">
    <property type="nucleotide sequence ID" value="NZ_JAFIRR010000168.1"/>
</dbReference>
<proteinExistence type="predicted"/>
<reference evidence="4 5" key="1">
    <citation type="submission" date="2021-12" db="EMBL/GenBank/DDBJ databases">
        <title>Siccirubricoccus leaddurans sp. nov., a high concentration Zn2+ tolerance bacterium.</title>
        <authorList>
            <person name="Cao Y."/>
        </authorList>
    </citation>
    <scope>NUCLEOTIDE SEQUENCE [LARGE SCALE GENOMIC DNA]</scope>
    <source>
        <strain evidence="4 5">KC 17139</strain>
    </source>
</reference>
<keyword evidence="2" id="KW-0812">Transmembrane</keyword>
<dbReference type="PROSITE" id="PS51724">
    <property type="entry name" value="SPOR"/>
    <property type="match status" value="1"/>
</dbReference>
<evidence type="ECO:0000259" key="3">
    <source>
        <dbReference type="PROSITE" id="PS51724"/>
    </source>
</evidence>